<organism evidence="1 2">
    <name type="scientific">Acidovorax kalamii</name>
    <dbReference type="NCBI Taxonomy" id="2004485"/>
    <lineage>
        <taxon>Bacteria</taxon>
        <taxon>Pseudomonadati</taxon>
        <taxon>Pseudomonadota</taxon>
        <taxon>Betaproteobacteria</taxon>
        <taxon>Burkholderiales</taxon>
        <taxon>Comamonadaceae</taxon>
        <taxon>Acidovorax</taxon>
    </lineage>
</organism>
<sequence length="117" mass="12820">MSMESDLSTLLKTVCPRTFPDVADIGTAPPFIAWQLLGGESLRALDNTALDKRNSYVQVSVYSLTRAESLAKIRAAEEAMCASHAFTCTPMGEPLATYEPDTKLYGAIQRFSIWAAR</sequence>
<dbReference type="AlphaFoldDB" id="A0A235ENU9"/>
<dbReference type="OrthoDB" id="8612771at2"/>
<dbReference type="Pfam" id="PF11367">
    <property type="entry name" value="Tail_completion_gp17"/>
    <property type="match status" value="1"/>
</dbReference>
<evidence type="ECO:0008006" key="3">
    <source>
        <dbReference type="Google" id="ProtNLM"/>
    </source>
</evidence>
<dbReference type="InterPro" id="IPR021508">
    <property type="entry name" value="Gp17-like"/>
</dbReference>
<name>A0A235ENU9_9BURK</name>
<keyword evidence="2" id="KW-1185">Reference proteome</keyword>
<evidence type="ECO:0000313" key="1">
    <source>
        <dbReference type="EMBL" id="OYD50716.1"/>
    </source>
</evidence>
<dbReference type="Proteomes" id="UP000215441">
    <property type="component" value="Unassembled WGS sequence"/>
</dbReference>
<reference evidence="1 2" key="1">
    <citation type="submission" date="2017-07" db="EMBL/GenBank/DDBJ databases">
        <title>Acidovorax KNDSW TSA 6 genome sequence and assembly.</title>
        <authorList>
            <person name="Mayilraj S."/>
        </authorList>
    </citation>
    <scope>NUCLEOTIDE SEQUENCE [LARGE SCALE GENOMIC DNA]</scope>
    <source>
        <strain evidence="1 2">KNDSW-TSA6</strain>
    </source>
</reference>
<dbReference type="EMBL" id="NOIG01000005">
    <property type="protein sequence ID" value="OYD50716.1"/>
    <property type="molecule type" value="Genomic_DNA"/>
</dbReference>
<gene>
    <name evidence="1" type="ORF">CBY09_08270</name>
</gene>
<dbReference type="RefSeq" id="WP_094288358.1">
    <property type="nucleotide sequence ID" value="NZ_NOIG01000005.1"/>
</dbReference>
<protein>
    <recommendedName>
        <fullName evidence="3">DUF3168 domain-containing protein</fullName>
    </recommendedName>
</protein>
<accession>A0A235ENU9</accession>
<evidence type="ECO:0000313" key="2">
    <source>
        <dbReference type="Proteomes" id="UP000215441"/>
    </source>
</evidence>
<comment type="caution">
    <text evidence="1">The sequence shown here is derived from an EMBL/GenBank/DDBJ whole genome shotgun (WGS) entry which is preliminary data.</text>
</comment>
<proteinExistence type="predicted"/>